<dbReference type="InterPro" id="IPR011856">
    <property type="entry name" value="tRNA_endonuc-like_dom_sf"/>
</dbReference>
<keyword evidence="4" id="KW-0540">Nuclease</keyword>
<evidence type="ECO:0000313" key="5">
    <source>
        <dbReference type="Proteomes" id="UP000806211"/>
    </source>
</evidence>
<dbReference type="Gene3D" id="3.40.1350.10">
    <property type="match status" value="1"/>
</dbReference>
<dbReference type="Proteomes" id="UP000806211">
    <property type="component" value="Unassembled WGS sequence"/>
</dbReference>
<proteinExistence type="predicted"/>
<dbReference type="InterPro" id="IPR007560">
    <property type="entry name" value="Restrct_endonuc_IV_Mrr"/>
</dbReference>
<dbReference type="GO" id="GO:0004519">
    <property type="term" value="F:endonuclease activity"/>
    <property type="evidence" value="ECO:0007669"/>
    <property type="project" value="UniProtKB-KW"/>
</dbReference>
<keyword evidence="5" id="KW-1185">Reference proteome</keyword>
<organism evidence="4 5">
    <name type="scientific">Pseudoflavonifractor gallinarum</name>
    <dbReference type="NCBI Taxonomy" id="2779352"/>
    <lineage>
        <taxon>Bacteria</taxon>
        <taxon>Bacillati</taxon>
        <taxon>Bacillota</taxon>
        <taxon>Clostridia</taxon>
        <taxon>Eubacteriales</taxon>
        <taxon>Oscillospiraceae</taxon>
        <taxon>Pseudoflavonifractor</taxon>
    </lineage>
</organism>
<gene>
    <name evidence="4" type="ORF">INF37_14345</name>
</gene>
<dbReference type="InterPro" id="IPR011335">
    <property type="entry name" value="Restrct_endonuc-II-like"/>
</dbReference>
<feature type="domain" description="Restriction endonuclease type IV Mrr" evidence="2">
    <location>
        <begin position="131"/>
        <end position="249"/>
    </location>
</feature>
<dbReference type="RefSeq" id="WP_193539061.1">
    <property type="nucleotide sequence ID" value="NZ_JADCKF010000015.1"/>
</dbReference>
<dbReference type="SUPFAM" id="SSF52980">
    <property type="entry name" value="Restriction endonuclease-like"/>
    <property type="match status" value="1"/>
</dbReference>
<accession>A0ABR9RFQ2</accession>
<reference evidence="4 5" key="1">
    <citation type="submission" date="2020-10" db="EMBL/GenBank/DDBJ databases">
        <title>ChiBAC.</title>
        <authorList>
            <person name="Zenner C."/>
            <person name="Hitch T.C.A."/>
            <person name="Clavel T."/>
        </authorList>
    </citation>
    <scope>NUCLEOTIDE SEQUENCE [LARGE SCALE GENOMIC DNA]</scope>
    <source>
        <strain evidence="4 5">DSM 107456</strain>
    </source>
</reference>
<keyword evidence="4" id="KW-0378">Hydrolase</keyword>
<keyword evidence="1" id="KW-0804">Transcription</keyword>
<dbReference type="InterPro" id="IPR007759">
    <property type="entry name" value="Asxl_HARE-HTH"/>
</dbReference>
<sequence length="275" mass="30261">MTILEAIKTVLSKKKDGLTCKEITNHILSEKLYTFNTADPNSIVGHSLRRHCQGLEFPSAHPVKHFYIVSGKRGTAVYSLIDSICATSANDVTNRHPVSSASDLLPEEKMQKYYNQHKESVKNQLLDMILNNDPSFFEHLVVKLLLALGYGYGTDAGQVVGKSHDGGIDGIINEDKLGLDKIYIQAKRYASSHNVGCKEIQAFSGAMKKVTKGVFITTSSFTKDARKEVLEQVGKQIVLIDGSLLTDLMLRSGIGVRCVQTFGTYEIDTDFLGTA</sequence>
<comment type="caution">
    <text evidence="4">The sequence shown here is derived from an EMBL/GenBank/DDBJ whole genome shotgun (WGS) entry which is preliminary data.</text>
</comment>
<evidence type="ECO:0000313" key="4">
    <source>
        <dbReference type="EMBL" id="MBE5057158.1"/>
    </source>
</evidence>
<feature type="domain" description="HTH HARE-type" evidence="3">
    <location>
        <begin position="1"/>
        <end position="45"/>
    </location>
</feature>
<dbReference type="EMBL" id="JADCKF010000015">
    <property type="protein sequence ID" value="MBE5057158.1"/>
    <property type="molecule type" value="Genomic_DNA"/>
</dbReference>
<dbReference type="InterPro" id="IPR052906">
    <property type="entry name" value="Type_IV_Methyl-Rstrct_Enzyme"/>
</dbReference>
<protein>
    <submittedName>
        <fullName evidence="4">Restriction endonuclease</fullName>
    </submittedName>
</protein>
<evidence type="ECO:0000256" key="1">
    <source>
        <dbReference type="ARBA" id="ARBA00023163"/>
    </source>
</evidence>
<dbReference type="Pfam" id="PF05066">
    <property type="entry name" value="HARE-HTH"/>
    <property type="match status" value="1"/>
</dbReference>
<keyword evidence="4" id="KW-0255">Endonuclease</keyword>
<dbReference type="PANTHER" id="PTHR30015">
    <property type="entry name" value="MRR RESTRICTION SYSTEM PROTEIN"/>
    <property type="match status" value="1"/>
</dbReference>
<evidence type="ECO:0000259" key="2">
    <source>
        <dbReference type="Pfam" id="PF04471"/>
    </source>
</evidence>
<name>A0ABR9RFQ2_9FIRM</name>
<dbReference type="Pfam" id="PF04471">
    <property type="entry name" value="Mrr_cat"/>
    <property type="match status" value="1"/>
</dbReference>
<dbReference type="PANTHER" id="PTHR30015:SF7">
    <property type="entry name" value="TYPE IV METHYL-DIRECTED RESTRICTION ENZYME ECOKMRR"/>
    <property type="match status" value="1"/>
</dbReference>
<evidence type="ECO:0000259" key="3">
    <source>
        <dbReference type="Pfam" id="PF05066"/>
    </source>
</evidence>